<dbReference type="EMBL" id="CP107020">
    <property type="protein sequence ID" value="UYG15847.1"/>
    <property type="molecule type" value="Genomic_DNA"/>
</dbReference>
<dbReference type="SUPFAM" id="SSF54427">
    <property type="entry name" value="NTF2-like"/>
    <property type="match status" value="1"/>
</dbReference>
<dbReference type="Gene3D" id="3.10.450.50">
    <property type="match status" value="1"/>
</dbReference>
<feature type="domain" description="YchJ-like middle NTF2-like" evidence="1">
    <location>
        <begin position="40"/>
        <end position="138"/>
    </location>
</feature>
<gene>
    <name evidence="2" type="ORF">BRM3_09340</name>
</gene>
<accession>A0ABY6FY39</accession>
<evidence type="ECO:0000259" key="1">
    <source>
        <dbReference type="Pfam" id="PF17775"/>
    </source>
</evidence>
<reference evidence="2" key="1">
    <citation type="submission" date="2022-10" db="EMBL/GenBank/DDBJ databases">
        <title>Whole-Genome Sequencing of Brachybacterium huguangmaarense BRM-3, Isolated from Betula schmidtii.</title>
        <authorList>
            <person name="Haam D."/>
        </authorList>
    </citation>
    <scope>NUCLEOTIDE SEQUENCE</scope>
    <source>
        <strain evidence="2">BRM-3</strain>
    </source>
</reference>
<dbReference type="InterPro" id="IPR032710">
    <property type="entry name" value="NTF2-like_dom_sf"/>
</dbReference>
<keyword evidence="3" id="KW-1185">Reference proteome</keyword>
<evidence type="ECO:0000313" key="3">
    <source>
        <dbReference type="Proteomes" id="UP001164305"/>
    </source>
</evidence>
<proteinExistence type="predicted"/>
<name>A0ABY6FY39_9MICO</name>
<dbReference type="Proteomes" id="UP001164305">
    <property type="component" value="Chromosome"/>
</dbReference>
<dbReference type="Pfam" id="PF17775">
    <property type="entry name" value="YchJ_M-like"/>
    <property type="match status" value="1"/>
</dbReference>
<evidence type="ECO:0000313" key="2">
    <source>
        <dbReference type="EMBL" id="UYG15847.1"/>
    </source>
</evidence>
<sequence>MSPSTPLLPDPSAPCPCGSGDAVGACCGPVLADARPAPAALQLMRSRYVAFAVRDAAHLLRSWHPTTRPGAEELEASLAEGLAWRRLVVHRTERGGPFDDDGIVEFTALARATDGSAVRLHETSRFVREHGRWLYVDGDVAD</sequence>
<organism evidence="2 3">
    <name type="scientific">Brachybacterium huguangmaarense</name>
    <dbReference type="NCBI Taxonomy" id="1652028"/>
    <lineage>
        <taxon>Bacteria</taxon>
        <taxon>Bacillati</taxon>
        <taxon>Actinomycetota</taxon>
        <taxon>Actinomycetes</taxon>
        <taxon>Micrococcales</taxon>
        <taxon>Dermabacteraceae</taxon>
        <taxon>Brachybacterium</taxon>
    </lineage>
</organism>
<dbReference type="RefSeq" id="WP_263593061.1">
    <property type="nucleotide sequence ID" value="NZ_CP107020.1"/>
</dbReference>
<protein>
    <submittedName>
        <fullName evidence="2">YchJ family metal-binding protein</fullName>
    </submittedName>
</protein>
<dbReference type="InterPro" id="IPR048469">
    <property type="entry name" value="YchJ-like_M"/>
</dbReference>